<dbReference type="Pfam" id="PF26616">
    <property type="entry name" value="CorA-like"/>
    <property type="match status" value="1"/>
</dbReference>
<feature type="compositionally biased region" description="Basic and acidic residues" evidence="1">
    <location>
        <begin position="651"/>
        <end position="669"/>
    </location>
</feature>
<feature type="domain" description="CorA-like transporter" evidence="3">
    <location>
        <begin position="97"/>
        <end position="278"/>
    </location>
</feature>
<name>A0AAN7B216_9PEZI</name>
<protein>
    <recommendedName>
        <fullName evidence="3">CorA-like transporter domain-containing protein</fullName>
    </recommendedName>
</protein>
<reference evidence="4" key="2">
    <citation type="submission" date="2023-05" db="EMBL/GenBank/DDBJ databases">
        <authorList>
            <consortium name="Lawrence Berkeley National Laboratory"/>
            <person name="Steindorff A."/>
            <person name="Hensen N."/>
            <person name="Bonometti L."/>
            <person name="Westerberg I."/>
            <person name="Brannstrom I.O."/>
            <person name="Guillou S."/>
            <person name="Cros-Aarteil S."/>
            <person name="Calhoun S."/>
            <person name="Haridas S."/>
            <person name="Kuo A."/>
            <person name="Mondo S."/>
            <person name="Pangilinan J."/>
            <person name="Riley R."/>
            <person name="Labutti K."/>
            <person name="Andreopoulos B."/>
            <person name="Lipzen A."/>
            <person name="Chen C."/>
            <person name="Yanf M."/>
            <person name="Daum C."/>
            <person name="Ng V."/>
            <person name="Clum A."/>
            <person name="Ohm R."/>
            <person name="Martin F."/>
            <person name="Silar P."/>
            <person name="Natvig D."/>
            <person name="Lalanne C."/>
            <person name="Gautier V."/>
            <person name="Ament-Velasquez S.L."/>
            <person name="Kruys A."/>
            <person name="Hutchinson M.I."/>
            <person name="Powell A.J."/>
            <person name="Barry K."/>
            <person name="Miller A.N."/>
            <person name="Grigoriev I.V."/>
            <person name="Debuchy R."/>
            <person name="Gladieux P."/>
            <person name="Thoren M.H."/>
            <person name="Johannesson H."/>
        </authorList>
    </citation>
    <scope>NUCLEOTIDE SEQUENCE</scope>
    <source>
        <strain evidence="4">PSN293</strain>
    </source>
</reference>
<evidence type="ECO:0000256" key="1">
    <source>
        <dbReference type="SAM" id="MobiDB-lite"/>
    </source>
</evidence>
<accession>A0AAN7B216</accession>
<dbReference type="InterPro" id="IPR058257">
    <property type="entry name" value="CorA-like_dom"/>
</dbReference>
<keyword evidence="2" id="KW-1133">Transmembrane helix</keyword>
<sequence>MATTTITGSPSQNNEPDETIHTTLNKWKVYPSNIEPYFRPQNRPRLIEQIKCYFERIKSNALFTVDEAWGPARTNAIERKIRTVWFDLNERDTPGLDKPQGIKSGATLEAYLGLSGTNPLPRQDPILRFIALESSAPASPRLKITDQLLLKILTYHHVSPYFLDHISHICHESSIGLNEAPFSGFRSLKSFSPFCRVPRSEALGRSGLHYELIFSLNTVTNPEDKAPAESAPAESAPEDKPPSVTTQGGEIIHWPITQCAIYHRFDIATGKSIWIITPPGSASHATSDDSQIPPWNPRRSNTTSKLLSNFGFPFSTQLNPSSSTRARFSASLAIVTWLADWSVSQYDAYIAALYEQIQILTFPFINERGPNVILEITIKVYNQYMETLDQVITALESNMSILESLTSFYCQELINDPDLIALQESSEPIIAMASINAVLAQFKASIASIKSTYSELNLRLNMVKTMGIRRENTTHKLLQFRDTSIMKELQQLTYGFSTITLFLLPISVVSTIFSTDIVKFAFETDNKSTTGAGTGQGGPEDFKGTWSGPAVVWWSVTTFIVTAVVFGGGWWWRRKRVAAAKRREAVIPSMRIIQDSDLLDDEDGDNSGGQWLRKVADKMKKGFDYLKGQGRTRVPKVKHWWKKPGMGGHGPGDREIELDHDPERAAGGR</sequence>
<reference evidence="4" key="1">
    <citation type="journal article" date="2023" name="Mol. Phylogenet. Evol.">
        <title>Genome-scale phylogeny and comparative genomics of the fungal order Sordariales.</title>
        <authorList>
            <person name="Hensen N."/>
            <person name="Bonometti L."/>
            <person name="Westerberg I."/>
            <person name="Brannstrom I.O."/>
            <person name="Guillou S."/>
            <person name="Cros-Aarteil S."/>
            <person name="Calhoun S."/>
            <person name="Haridas S."/>
            <person name="Kuo A."/>
            <person name="Mondo S."/>
            <person name="Pangilinan J."/>
            <person name="Riley R."/>
            <person name="LaButti K."/>
            <person name="Andreopoulos B."/>
            <person name="Lipzen A."/>
            <person name="Chen C."/>
            <person name="Yan M."/>
            <person name="Daum C."/>
            <person name="Ng V."/>
            <person name="Clum A."/>
            <person name="Steindorff A."/>
            <person name="Ohm R.A."/>
            <person name="Martin F."/>
            <person name="Silar P."/>
            <person name="Natvig D.O."/>
            <person name="Lalanne C."/>
            <person name="Gautier V."/>
            <person name="Ament-Velasquez S.L."/>
            <person name="Kruys A."/>
            <person name="Hutchinson M.I."/>
            <person name="Powell A.J."/>
            <person name="Barry K."/>
            <person name="Miller A.N."/>
            <person name="Grigoriev I.V."/>
            <person name="Debuchy R."/>
            <person name="Gladieux P."/>
            <person name="Hiltunen Thoren M."/>
            <person name="Johannesson H."/>
        </authorList>
    </citation>
    <scope>NUCLEOTIDE SEQUENCE</scope>
    <source>
        <strain evidence="4">PSN293</strain>
    </source>
</reference>
<comment type="caution">
    <text evidence="4">The sequence shown here is derived from an EMBL/GenBank/DDBJ whole genome shotgun (WGS) entry which is preliminary data.</text>
</comment>
<organism evidence="4 5">
    <name type="scientific">Rhypophila decipiens</name>
    <dbReference type="NCBI Taxonomy" id="261697"/>
    <lineage>
        <taxon>Eukaryota</taxon>
        <taxon>Fungi</taxon>
        <taxon>Dikarya</taxon>
        <taxon>Ascomycota</taxon>
        <taxon>Pezizomycotina</taxon>
        <taxon>Sordariomycetes</taxon>
        <taxon>Sordariomycetidae</taxon>
        <taxon>Sordariales</taxon>
        <taxon>Naviculisporaceae</taxon>
        <taxon>Rhypophila</taxon>
    </lineage>
</organism>
<proteinExistence type="predicted"/>
<dbReference type="Proteomes" id="UP001301769">
    <property type="component" value="Unassembled WGS sequence"/>
</dbReference>
<dbReference type="EMBL" id="MU858328">
    <property type="protein sequence ID" value="KAK4207007.1"/>
    <property type="molecule type" value="Genomic_DNA"/>
</dbReference>
<keyword evidence="2" id="KW-0472">Membrane</keyword>
<evidence type="ECO:0000256" key="2">
    <source>
        <dbReference type="SAM" id="Phobius"/>
    </source>
</evidence>
<keyword evidence="2" id="KW-0812">Transmembrane</keyword>
<evidence type="ECO:0000313" key="5">
    <source>
        <dbReference type="Proteomes" id="UP001301769"/>
    </source>
</evidence>
<evidence type="ECO:0000259" key="3">
    <source>
        <dbReference type="Pfam" id="PF26616"/>
    </source>
</evidence>
<keyword evidence="5" id="KW-1185">Reference proteome</keyword>
<feature type="transmembrane region" description="Helical" evidence="2">
    <location>
        <begin position="492"/>
        <end position="513"/>
    </location>
</feature>
<feature type="region of interest" description="Disordered" evidence="1">
    <location>
        <begin position="640"/>
        <end position="669"/>
    </location>
</feature>
<gene>
    <name evidence="4" type="ORF">QBC37DRAFT_393089</name>
</gene>
<feature type="region of interest" description="Disordered" evidence="1">
    <location>
        <begin position="223"/>
        <end position="247"/>
    </location>
</feature>
<feature type="transmembrane region" description="Helical" evidence="2">
    <location>
        <begin position="551"/>
        <end position="572"/>
    </location>
</feature>
<evidence type="ECO:0000313" key="4">
    <source>
        <dbReference type="EMBL" id="KAK4207007.1"/>
    </source>
</evidence>
<dbReference type="AlphaFoldDB" id="A0AAN7B216"/>